<comment type="caution">
    <text evidence="1">The sequence shown here is derived from an EMBL/GenBank/DDBJ whole genome shotgun (WGS) entry which is preliminary data.</text>
</comment>
<proteinExistence type="predicted"/>
<dbReference type="AlphaFoldDB" id="A0A016U8T8"/>
<organism evidence="1 2">
    <name type="scientific">Ancylostoma ceylanicum</name>
    <dbReference type="NCBI Taxonomy" id="53326"/>
    <lineage>
        <taxon>Eukaryota</taxon>
        <taxon>Metazoa</taxon>
        <taxon>Ecdysozoa</taxon>
        <taxon>Nematoda</taxon>
        <taxon>Chromadorea</taxon>
        <taxon>Rhabditida</taxon>
        <taxon>Rhabditina</taxon>
        <taxon>Rhabditomorpha</taxon>
        <taxon>Strongyloidea</taxon>
        <taxon>Ancylostomatidae</taxon>
        <taxon>Ancylostomatinae</taxon>
        <taxon>Ancylostoma</taxon>
    </lineage>
</organism>
<evidence type="ECO:0000313" key="1">
    <source>
        <dbReference type="EMBL" id="EYC11282.1"/>
    </source>
</evidence>
<reference evidence="2" key="1">
    <citation type="journal article" date="2015" name="Nat. Genet.">
        <title>The genome and transcriptome of the zoonotic hookworm Ancylostoma ceylanicum identify infection-specific gene families.</title>
        <authorList>
            <person name="Schwarz E.M."/>
            <person name="Hu Y."/>
            <person name="Antoshechkin I."/>
            <person name="Miller M.M."/>
            <person name="Sternberg P.W."/>
            <person name="Aroian R.V."/>
        </authorList>
    </citation>
    <scope>NUCLEOTIDE SEQUENCE</scope>
    <source>
        <strain evidence="2">HY135</strain>
    </source>
</reference>
<gene>
    <name evidence="1" type="primary">Acey_s0051.g2119</name>
    <name evidence="1" type="ORF">Y032_0051g2119</name>
</gene>
<dbReference type="EMBL" id="JARK01001387">
    <property type="protein sequence ID" value="EYC11282.1"/>
    <property type="molecule type" value="Genomic_DNA"/>
</dbReference>
<name>A0A016U8T8_9BILA</name>
<keyword evidence="2" id="KW-1185">Reference proteome</keyword>
<sequence>MTVLKISIPRRKLVYIKPETSPHLLILLYWLHRTPARPRKSNFTVILSTSEKKIKGKKDGLKEIGLSPLSFYGNGQKHELLGG</sequence>
<protein>
    <submittedName>
        <fullName evidence="1">Uncharacterized protein</fullName>
    </submittedName>
</protein>
<evidence type="ECO:0000313" key="2">
    <source>
        <dbReference type="Proteomes" id="UP000024635"/>
    </source>
</evidence>
<dbReference type="Proteomes" id="UP000024635">
    <property type="component" value="Unassembled WGS sequence"/>
</dbReference>
<accession>A0A016U8T8</accession>